<evidence type="ECO:0000313" key="3">
    <source>
        <dbReference type="Proteomes" id="UP000252582"/>
    </source>
</evidence>
<name>A0A6I7HMR2_9HYPH</name>
<evidence type="ECO:0000256" key="1">
    <source>
        <dbReference type="SAM" id="Phobius"/>
    </source>
</evidence>
<dbReference type="RefSeq" id="WP_114363491.1">
    <property type="nucleotide sequence ID" value="NZ_QPIX01000006.1"/>
</dbReference>
<accession>A0A6I7HMR2</accession>
<feature type="transmembrane region" description="Helical" evidence="1">
    <location>
        <begin position="43"/>
        <end position="62"/>
    </location>
</feature>
<gene>
    <name evidence="2" type="ORF">DFR48_106203</name>
</gene>
<keyword evidence="1" id="KW-1133">Transmembrane helix</keyword>
<keyword evidence="1" id="KW-0812">Transmembrane</keyword>
<keyword evidence="3" id="KW-1185">Reference proteome</keyword>
<feature type="transmembrane region" description="Helical" evidence="1">
    <location>
        <begin position="101"/>
        <end position="120"/>
    </location>
</feature>
<feature type="transmembrane region" description="Helical" evidence="1">
    <location>
        <begin position="69"/>
        <end position="89"/>
    </location>
</feature>
<dbReference type="EMBL" id="QPIX01000006">
    <property type="protein sequence ID" value="RCW24081.1"/>
    <property type="molecule type" value="Genomic_DNA"/>
</dbReference>
<comment type="caution">
    <text evidence="2">The sequence shown here is derived from an EMBL/GenBank/DDBJ whole genome shotgun (WGS) entry which is preliminary data.</text>
</comment>
<dbReference type="AlphaFoldDB" id="A0A6I7HMR2"/>
<organism evidence="2 3">
    <name type="scientific">Ciceribacter lividus</name>
    <dbReference type="NCBI Taxonomy" id="1197950"/>
    <lineage>
        <taxon>Bacteria</taxon>
        <taxon>Pseudomonadati</taxon>
        <taxon>Pseudomonadota</taxon>
        <taxon>Alphaproteobacteria</taxon>
        <taxon>Hyphomicrobiales</taxon>
        <taxon>Rhizobiaceae</taxon>
        <taxon>Ciceribacter</taxon>
    </lineage>
</organism>
<proteinExistence type="predicted"/>
<keyword evidence="1" id="KW-0472">Membrane</keyword>
<dbReference type="Proteomes" id="UP000252582">
    <property type="component" value="Unassembled WGS sequence"/>
</dbReference>
<sequence length="144" mass="16226">MTSKWRRIWASLTGLPLWVRLWLVVLALTNMSSLAFLDTDSGRWTAVAFAAVGVFNMPMVYIQGGLTRLLSVPHVIWISLLIHLIQRLFVDHAIAPGSDEYVFAAAVVAVNGTSLLFDVLESWRWLAGRREILGLHKARRDTVR</sequence>
<evidence type="ECO:0000313" key="2">
    <source>
        <dbReference type="EMBL" id="RCW24081.1"/>
    </source>
</evidence>
<reference evidence="2 3" key="1">
    <citation type="submission" date="2018-07" db="EMBL/GenBank/DDBJ databases">
        <title>Genomic Encyclopedia of Type Strains, Phase IV (KMG-IV): sequencing the most valuable type-strain genomes for metagenomic binning, comparative biology and taxonomic classification.</title>
        <authorList>
            <person name="Goeker M."/>
        </authorList>
    </citation>
    <scope>NUCLEOTIDE SEQUENCE [LARGE SCALE GENOMIC DNA]</scope>
    <source>
        <strain evidence="2 3">DSM 25528</strain>
    </source>
</reference>
<protein>
    <submittedName>
        <fullName evidence="2">Uncharacterized protein</fullName>
    </submittedName>
</protein>